<proteinExistence type="inferred from homology"/>
<comment type="subcellular location">
    <subcellularLocation>
        <location evidence="1 7">Cell membrane</location>
        <topology evidence="1 7">Multi-pass membrane protein</topology>
    </subcellularLocation>
</comment>
<dbReference type="GO" id="GO:0005886">
    <property type="term" value="C:plasma membrane"/>
    <property type="evidence" value="ECO:0007669"/>
    <property type="project" value="UniProtKB-SubCell"/>
</dbReference>
<dbReference type="KEGG" id="plut:EI981_27730"/>
<evidence type="ECO:0000256" key="4">
    <source>
        <dbReference type="ARBA" id="ARBA00022692"/>
    </source>
</evidence>
<keyword evidence="2 7" id="KW-0813">Transport</keyword>
<dbReference type="Proteomes" id="UP000270678">
    <property type="component" value="Chromosome"/>
</dbReference>
<evidence type="ECO:0000256" key="5">
    <source>
        <dbReference type="ARBA" id="ARBA00022989"/>
    </source>
</evidence>
<feature type="transmembrane region" description="Helical" evidence="7">
    <location>
        <begin position="12"/>
        <end position="33"/>
    </location>
</feature>
<dbReference type="RefSeq" id="WP_127003799.1">
    <property type="nucleotide sequence ID" value="NZ_CP034346.1"/>
</dbReference>
<keyword evidence="10" id="KW-1185">Reference proteome</keyword>
<feature type="domain" description="ABC transmembrane type-1" evidence="8">
    <location>
        <begin position="73"/>
        <end position="274"/>
    </location>
</feature>
<gene>
    <name evidence="9" type="ORF">EI981_27730</name>
</gene>
<dbReference type="PANTHER" id="PTHR43744:SF9">
    <property type="entry name" value="POLYGALACTURONAN_RHAMNOGALACTURONAN TRANSPORT SYSTEM PERMEASE PROTEIN YTCP"/>
    <property type="match status" value="1"/>
</dbReference>
<evidence type="ECO:0000256" key="6">
    <source>
        <dbReference type="ARBA" id="ARBA00023136"/>
    </source>
</evidence>
<feature type="transmembrane region" description="Helical" evidence="7">
    <location>
        <begin position="181"/>
        <end position="203"/>
    </location>
</feature>
<dbReference type="OrthoDB" id="9810086at2"/>
<dbReference type="PANTHER" id="PTHR43744">
    <property type="entry name" value="ABC TRANSPORTER PERMEASE PROTEIN MG189-RELATED-RELATED"/>
    <property type="match status" value="1"/>
</dbReference>
<dbReference type="Pfam" id="PF00528">
    <property type="entry name" value="BPD_transp_1"/>
    <property type="match status" value="1"/>
</dbReference>
<dbReference type="PROSITE" id="PS50928">
    <property type="entry name" value="ABC_TM1"/>
    <property type="match status" value="1"/>
</dbReference>
<dbReference type="InterPro" id="IPR000515">
    <property type="entry name" value="MetI-like"/>
</dbReference>
<feature type="transmembrane region" description="Helical" evidence="7">
    <location>
        <begin position="256"/>
        <end position="275"/>
    </location>
</feature>
<evidence type="ECO:0000256" key="7">
    <source>
        <dbReference type="RuleBase" id="RU363032"/>
    </source>
</evidence>
<dbReference type="AlphaFoldDB" id="A0A3S9V5K1"/>
<feature type="transmembrane region" description="Helical" evidence="7">
    <location>
        <begin position="77"/>
        <end position="96"/>
    </location>
</feature>
<evidence type="ECO:0000313" key="9">
    <source>
        <dbReference type="EMBL" id="AZS17851.1"/>
    </source>
</evidence>
<dbReference type="InterPro" id="IPR035906">
    <property type="entry name" value="MetI-like_sf"/>
</dbReference>
<sequence>MIESRGEKIFKIINNFLLALMAMAALYPFLYVLSASVSKPYNVITGKVLLFPKGFTFDAYKEVLGNPDIWLAYGNTIFYTLAGTAVSMIFTICGAYALSKKRLRGRKFFTILVTLTLWFDAGMIPFYLTLRDLGLINTRTGIIIAFACNAFKVILLRTSFEGLPDELEESVKVDGGNDLHVLLRVYLPLVKPGLATVGLFYAIERWNGYFWSMILLTDTNKIPLQVLLKKMIVENDLQSEFTAALDFSSTISAETVTFATIIVSILPIVLVYPYIQKFFIKGMLVGAVKG</sequence>
<feature type="transmembrane region" description="Helical" evidence="7">
    <location>
        <begin position="108"/>
        <end position="128"/>
    </location>
</feature>
<evidence type="ECO:0000256" key="2">
    <source>
        <dbReference type="ARBA" id="ARBA00022448"/>
    </source>
</evidence>
<dbReference type="EMBL" id="CP034346">
    <property type="protein sequence ID" value="AZS17851.1"/>
    <property type="molecule type" value="Genomic_DNA"/>
</dbReference>
<dbReference type="SUPFAM" id="SSF161098">
    <property type="entry name" value="MetI-like"/>
    <property type="match status" value="1"/>
</dbReference>
<evidence type="ECO:0000256" key="3">
    <source>
        <dbReference type="ARBA" id="ARBA00022475"/>
    </source>
</evidence>
<keyword evidence="4 7" id="KW-0812">Transmembrane</keyword>
<feature type="transmembrane region" description="Helical" evidence="7">
    <location>
        <begin position="140"/>
        <end position="160"/>
    </location>
</feature>
<reference evidence="10" key="1">
    <citation type="submission" date="2018-12" db="EMBL/GenBank/DDBJ databases">
        <title>Complete genome sequence of Paenibacillus sp. MBLB1234.</title>
        <authorList>
            <person name="Nam Y.-D."/>
            <person name="Kang J."/>
            <person name="Chung W.-H."/>
            <person name="Park Y.S."/>
        </authorList>
    </citation>
    <scope>NUCLEOTIDE SEQUENCE [LARGE SCALE GENOMIC DNA]</scope>
    <source>
        <strain evidence="10">MBLB1234</strain>
    </source>
</reference>
<accession>A0A3S9V5K1</accession>
<evidence type="ECO:0000256" key="1">
    <source>
        <dbReference type="ARBA" id="ARBA00004651"/>
    </source>
</evidence>
<protein>
    <submittedName>
        <fullName evidence="9">Carbohydrate ABC transporter permease</fullName>
    </submittedName>
</protein>
<organism evidence="9 10">
    <name type="scientific">Paenibacillus lutimineralis</name>
    <dbReference type="NCBI Taxonomy" id="2707005"/>
    <lineage>
        <taxon>Bacteria</taxon>
        <taxon>Bacillati</taxon>
        <taxon>Bacillota</taxon>
        <taxon>Bacilli</taxon>
        <taxon>Bacillales</taxon>
        <taxon>Paenibacillaceae</taxon>
        <taxon>Paenibacillus</taxon>
    </lineage>
</organism>
<keyword evidence="5 7" id="KW-1133">Transmembrane helix</keyword>
<evidence type="ECO:0000259" key="8">
    <source>
        <dbReference type="PROSITE" id="PS50928"/>
    </source>
</evidence>
<dbReference type="GO" id="GO:0055085">
    <property type="term" value="P:transmembrane transport"/>
    <property type="evidence" value="ECO:0007669"/>
    <property type="project" value="InterPro"/>
</dbReference>
<dbReference type="Gene3D" id="1.10.3720.10">
    <property type="entry name" value="MetI-like"/>
    <property type="match status" value="1"/>
</dbReference>
<comment type="similarity">
    <text evidence="7">Belongs to the binding-protein-dependent transport system permease family.</text>
</comment>
<keyword evidence="6 7" id="KW-0472">Membrane</keyword>
<name>A0A3S9V5K1_9BACL</name>
<evidence type="ECO:0000313" key="10">
    <source>
        <dbReference type="Proteomes" id="UP000270678"/>
    </source>
</evidence>
<keyword evidence="3" id="KW-1003">Cell membrane</keyword>